<proteinExistence type="predicted"/>
<dbReference type="CDD" id="cd06587">
    <property type="entry name" value="VOC"/>
    <property type="match status" value="1"/>
</dbReference>
<accession>A0A0A2M4Z8</accession>
<dbReference type="STRING" id="1121899.GCA_000430025_02541"/>
<comment type="caution">
    <text evidence="2">The sequence shown here is derived from an EMBL/GenBank/DDBJ whole genome shotgun (WGS) entry which is preliminary data.</text>
</comment>
<name>A0A0A2M4Z8_9FLAO</name>
<dbReference type="OrthoDB" id="2703022at2"/>
<dbReference type="PROSITE" id="PS51819">
    <property type="entry name" value="VOC"/>
    <property type="match status" value="1"/>
</dbReference>
<dbReference type="InterPro" id="IPR037523">
    <property type="entry name" value="VOC_core"/>
</dbReference>
<sequence>MQITEVHLLTNSLKETQRFYAEKLGFKVAEQTDELLCFETGISKLWFHQSETVEKPVYHVAFDIPENQLKKGLKWIEDKVELIPYEPGKYIVDFSNWNAKSFYFYDNNGNILECIVRYDLLNICNEPFGAHSFLKISEIGFAVADVLTFCEEINFMYGTDYFVKQPKRENFSVLGDDYGLFIVSSLNRHWYPTDKLAKSFWTKVIFEMDYQVYQFTFLP</sequence>
<evidence type="ECO:0000259" key="1">
    <source>
        <dbReference type="PROSITE" id="PS51819"/>
    </source>
</evidence>
<keyword evidence="3" id="KW-1185">Reference proteome</keyword>
<dbReference type="eggNOG" id="COG0346">
    <property type="taxonomic scope" value="Bacteria"/>
</dbReference>
<dbReference type="EMBL" id="JRLW01000018">
    <property type="protein sequence ID" value="KGO87697.1"/>
    <property type="molecule type" value="Genomic_DNA"/>
</dbReference>
<evidence type="ECO:0000313" key="2">
    <source>
        <dbReference type="EMBL" id="KGO87697.1"/>
    </source>
</evidence>
<protein>
    <recommendedName>
        <fullName evidence="1">VOC domain-containing protein</fullName>
    </recommendedName>
</protein>
<dbReference type="AlphaFoldDB" id="A0A0A2M4Z8"/>
<dbReference type="RefSeq" id="WP_026980843.1">
    <property type="nucleotide sequence ID" value="NZ_AUCZ01000015.1"/>
</dbReference>
<dbReference type="InterPro" id="IPR029068">
    <property type="entry name" value="Glyas_Bleomycin-R_OHBP_Dase"/>
</dbReference>
<dbReference type="Proteomes" id="UP000030121">
    <property type="component" value="Unassembled WGS sequence"/>
</dbReference>
<feature type="domain" description="VOC" evidence="1">
    <location>
        <begin position="2"/>
        <end position="117"/>
    </location>
</feature>
<organism evidence="2 3">
    <name type="scientific">Flavobacterium suncheonense GH29-5 = DSM 17707</name>
    <dbReference type="NCBI Taxonomy" id="1121899"/>
    <lineage>
        <taxon>Bacteria</taxon>
        <taxon>Pseudomonadati</taxon>
        <taxon>Bacteroidota</taxon>
        <taxon>Flavobacteriia</taxon>
        <taxon>Flavobacteriales</taxon>
        <taxon>Flavobacteriaceae</taxon>
        <taxon>Flavobacterium</taxon>
    </lineage>
</organism>
<dbReference type="Gene3D" id="3.10.180.10">
    <property type="entry name" value="2,3-Dihydroxybiphenyl 1,2-Dioxygenase, domain 1"/>
    <property type="match status" value="1"/>
</dbReference>
<gene>
    <name evidence="2" type="ORF">Q764_12580</name>
</gene>
<evidence type="ECO:0000313" key="3">
    <source>
        <dbReference type="Proteomes" id="UP000030121"/>
    </source>
</evidence>
<reference evidence="2 3" key="1">
    <citation type="submission" date="2013-09" db="EMBL/GenBank/DDBJ databases">
        <authorList>
            <person name="Zeng Z."/>
            <person name="Chen C."/>
        </authorList>
    </citation>
    <scope>NUCLEOTIDE SEQUENCE [LARGE SCALE GENOMIC DNA]</scope>
    <source>
        <strain evidence="2 3">GH29-5</strain>
    </source>
</reference>
<dbReference type="SUPFAM" id="SSF54593">
    <property type="entry name" value="Glyoxalase/Bleomycin resistance protein/Dihydroxybiphenyl dioxygenase"/>
    <property type="match status" value="1"/>
</dbReference>